<feature type="region of interest" description="Disordered" evidence="1">
    <location>
        <begin position="1"/>
        <end position="28"/>
    </location>
</feature>
<evidence type="ECO:0000313" key="3">
    <source>
        <dbReference type="Proteomes" id="UP001595583"/>
    </source>
</evidence>
<proteinExistence type="predicted"/>
<protein>
    <submittedName>
        <fullName evidence="2">Uncharacterized protein</fullName>
    </submittedName>
</protein>
<comment type="caution">
    <text evidence="2">The sequence shown here is derived from an EMBL/GenBank/DDBJ whole genome shotgun (WGS) entry which is preliminary data.</text>
</comment>
<evidence type="ECO:0000313" key="2">
    <source>
        <dbReference type="EMBL" id="MFC3207214.1"/>
    </source>
</evidence>
<dbReference type="RefSeq" id="WP_378221169.1">
    <property type="nucleotide sequence ID" value="NZ_JBHRTK010000012.1"/>
</dbReference>
<reference evidence="3" key="1">
    <citation type="journal article" date="2019" name="Int. J. Syst. Evol. Microbiol.">
        <title>The Global Catalogue of Microorganisms (GCM) 10K type strain sequencing project: providing services to taxonomists for standard genome sequencing and annotation.</title>
        <authorList>
            <consortium name="The Broad Institute Genomics Platform"/>
            <consortium name="The Broad Institute Genome Sequencing Center for Infectious Disease"/>
            <person name="Wu L."/>
            <person name="Ma J."/>
        </authorList>
    </citation>
    <scope>NUCLEOTIDE SEQUENCE [LARGE SCALE GENOMIC DNA]</scope>
    <source>
        <strain evidence="3">KCTC 52165</strain>
    </source>
</reference>
<dbReference type="Proteomes" id="UP001595583">
    <property type="component" value="Unassembled WGS sequence"/>
</dbReference>
<name>A0ABV7KA80_9HYPH</name>
<accession>A0ABV7KA80</accession>
<keyword evidence="3" id="KW-1185">Reference proteome</keyword>
<sequence>MSRPYKKVPVHSPKFPAHANRNSRAHPYLSPEQFADRTFLRVRRQVARLRLQTADDPKLIAALYESIRVYDELIDR</sequence>
<gene>
    <name evidence="2" type="ORF">ACFOHJ_13380</name>
</gene>
<dbReference type="EMBL" id="JBHRTK010000012">
    <property type="protein sequence ID" value="MFC3207214.1"/>
    <property type="molecule type" value="Genomic_DNA"/>
</dbReference>
<organism evidence="2 3">
    <name type="scientific">Aquamicrobium soli</name>
    <dbReference type="NCBI Taxonomy" id="1811518"/>
    <lineage>
        <taxon>Bacteria</taxon>
        <taxon>Pseudomonadati</taxon>
        <taxon>Pseudomonadota</taxon>
        <taxon>Alphaproteobacteria</taxon>
        <taxon>Hyphomicrobiales</taxon>
        <taxon>Phyllobacteriaceae</taxon>
        <taxon>Aquamicrobium</taxon>
    </lineage>
</organism>
<evidence type="ECO:0000256" key="1">
    <source>
        <dbReference type="SAM" id="MobiDB-lite"/>
    </source>
</evidence>